<gene>
    <name evidence="3" type="ORF">EGC82_04565</name>
</gene>
<protein>
    <submittedName>
        <fullName evidence="3">Tetratricopeptide repeat protein</fullName>
    </submittedName>
</protein>
<evidence type="ECO:0000256" key="2">
    <source>
        <dbReference type="SAM" id="SignalP"/>
    </source>
</evidence>
<feature type="signal peptide" evidence="2">
    <location>
        <begin position="1"/>
        <end position="22"/>
    </location>
</feature>
<dbReference type="RefSeq" id="WP_124729711.1">
    <property type="nucleotide sequence ID" value="NZ_CBCSKC010000081.1"/>
</dbReference>
<dbReference type="InterPro" id="IPR011990">
    <property type="entry name" value="TPR-like_helical_dom_sf"/>
</dbReference>
<keyword evidence="1" id="KW-0802">TPR repeat</keyword>
<dbReference type="PROSITE" id="PS50005">
    <property type="entry name" value="TPR"/>
    <property type="match status" value="1"/>
</dbReference>
<dbReference type="Proteomes" id="UP000278035">
    <property type="component" value="Chromosome"/>
</dbReference>
<proteinExistence type="predicted"/>
<dbReference type="Gene3D" id="1.25.40.10">
    <property type="entry name" value="Tetratricopeptide repeat domain"/>
    <property type="match status" value="1"/>
</dbReference>
<evidence type="ECO:0000256" key="1">
    <source>
        <dbReference type="PROSITE-ProRule" id="PRU00339"/>
    </source>
</evidence>
<accession>A0A3G8LRE7</accession>
<name>A0A3G8LRE7_9GAMM</name>
<dbReference type="SUPFAM" id="SSF48452">
    <property type="entry name" value="TPR-like"/>
    <property type="match status" value="1"/>
</dbReference>
<organism evidence="3 4">
    <name type="scientific">Shewanella livingstonensis</name>
    <dbReference type="NCBI Taxonomy" id="150120"/>
    <lineage>
        <taxon>Bacteria</taxon>
        <taxon>Pseudomonadati</taxon>
        <taxon>Pseudomonadota</taxon>
        <taxon>Gammaproteobacteria</taxon>
        <taxon>Alteromonadales</taxon>
        <taxon>Shewanellaceae</taxon>
        <taxon>Shewanella</taxon>
    </lineage>
</organism>
<feature type="repeat" description="TPR" evidence="1">
    <location>
        <begin position="68"/>
        <end position="101"/>
    </location>
</feature>
<dbReference type="KEGG" id="slj:EGC82_04565"/>
<keyword evidence="2" id="KW-0732">Signal</keyword>
<reference evidence="4" key="1">
    <citation type="submission" date="2018-11" db="EMBL/GenBank/DDBJ databases">
        <title>Shewanella sp. M2.</title>
        <authorList>
            <person name="Hwang Y.J."/>
            <person name="Hwang C.Y."/>
        </authorList>
    </citation>
    <scope>NUCLEOTIDE SEQUENCE [LARGE SCALE GENOMIC DNA]</scope>
    <source>
        <strain evidence="4">LMG 19866</strain>
    </source>
</reference>
<dbReference type="EMBL" id="CP034015">
    <property type="protein sequence ID" value="AZG72101.1"/>
    <property type="molecule type" value="Genomic_DNA"/>
</dbReference>
<dbReference type="SMART" id="SM00028">
    <property type="entry name" value="TPR"/>
    <property type="match status" value="1"/>
</dbReference>
<dbReference type="InterPro" id="IPR019734">
    <property type="entry name" value="TPR_rpt"/>
</dbReference>
<dbReference type="PROSITE" id="PS50293">
    <property type="entry name" value="TPR_REGION"/>
    <property type="match status" value="1"/>
</dbReference>
<keyword evidence="4" id="KW-1185">Reference proteome</keyword>
<sequence>MVRHLLLLTAVLCMGLTGCASKPDTKQQEGNQQIMQLQANAERAYKMAMLDQAESLYFEVLASVPNYAPAWFRLGNIYTRTGRHDAAIAAYSKNLEFQPDNQKAFYNISLVRIKQSTEMLAAATKHGDVNSPIGKQIQALLDALNQLQREPRKPDQQIEASL</sequence>
<feature type="chain" id="PRO_5018119672" evidence="2">
    <location>
        <begin position="23"/>
        <end position="162"/>
    </location>
</feature>
<evidence type="ECO:0000313" key="3">
    <source>
        <dbReference type="EMBL" id="AZG72101.1"/>
    </source>
</evidence>
<dbReference type="Pfam" id="PF00515">
    <property type="entry name" value="TPR_1"/>
    <property type="match status" value="1"/>
</dbReference>
<dbReference type="PROSITE" id="PS51257">
    <property type="entry name" value="PROKAR_LIPOPROTEIN"/>
    <property type="match status" value="1"/>
</dbReference>
<dbReference type="OrthoDB" id="9807628at2"/>
<dbReference type="AlphaFoldDB" id="A0A3G8LRE7"/>
<evidence type="ECO:0000313" key="4">
    <source>
        <dbReference type="Proteomes" id="UP000278035"/>
    </source>
</evidence>